<keyword evidence="1" id="KW-0472">Membrane</keyword>
<reference evidence="2 3" key="1">
    <citation type="submission" date="2017-07" db="EMBL/GenBank/DDBJ databases">
        <title>Mechanisms for carbon and nitrogen cycling indicate functional differentiation within the Candidate Phyla Radiation.</title>
        <authorList>
            <person name="Danczak R.E."/>
            <person name="Johnston M.D."/>
            <person name="Kenah C."/>
            <person name="Slattery M."/>
            <person name="Wrighton K.C."/>
            <person name="Wilkins M.J."/>
        </authorList>
    </citation>
    <scope>NUCLEOTIDE SEQUENCE [LARGE SCALE GENOMIC DNA]</scope>
    <source>
        <strain evidence="2">Licking1014_85</strain>
    </source>
</reference>
<evidence type="ECO:0000313" key="3">
    <source>
        <dbReference type="Proteomes" id="UP000315589"/>
    </source>
</evidence>
<sequence>MSDQDWDVFYESKGSRFFKLEQEILGTHGEDKKTLFYKIFDSTTKLIQVIGVVAGFGFTGLGYVEYRPLFIIGEFFLLVAIFIGLLWTQKIYRANLKNSNKEVNRVKDIFKERYSVFKKIYDKALSDIKEGKEKIEISASLMNELMEKDNDLMEKFISKEKKKEEWDPLFILIVLFVAGALGILTSFVNFEVFVKAIY</sequence>
<name>A0A554LL48_9BACT</name>
<dbReference type="EMBL" id="VMGI01000024">
    <property type="protein sequence ID" value="TSC93534.1"/>
    <property type="molecule type" value="Genomic_DNA"/>
</dbReference>
<evidence type="ECO:0000256" key="1">
    <source>
        <dbReference type="SAM" id="Phobius"/>
    </source>
</evidence>
<keyword evidence="1" id="KW-0812">Transmembrane</keyword>
<dbReference type="AlphaFoldDB" id="A0A554LL48"/>
<keyword evidence="1" id="KW-1133">Transmembrane helix</keyword>
<comment type="caution">
    <text evidence="2">The sequence shown here is derived from an EMBL/GenBank/DDBJ whole genome shotgun (WGS) entry which is preliminary data.</text>
</comment>
<feature type="transmembrane region" description="Helical" evidence="1">
    <location>
        <begin position="70"/>
        <end position="88"/>
    </location>
</feature>
<protein>
    <recommendedName>
        <fullName evidence="4">SMODS and SLOG-associating 2TM effector domain-containing protein</fullName>
    </recommendedName>
</protein>
<dbReference type="Proteomes" id="UP000315589">
    <property type="component" value="Unassembled WGS sequence"/>
</dbReference>
<proteinExistence type="predicted"/>
<organism evidence="2 3">
    <name type="scientific">Candidatus Berkelbacteria bacterium Licking1014_85</name>
    <dbReference type="NCBI Taxonomy" id="2017148"/>
    <lineage>
        <taxon>Bacteria</taxon>
        <taxon>Candidatus Berkelbacteria</taxon>
    </lineage>
</organism>
<evidence type="ECO:0000313" key="2">
    <source>
        <dbReference type="EMBL" id="TSC93534.1"/>
    </source>
</evidence>
<gene>
    <name evidence="2" type="ORF">CEN91_218</name>
</gene>
<evidence type="ECO:0008006" key="4">
    <source>
        <dbReference type="Google" id="ProtNLM"/>
    </source>
</evidence>
<feature type="transmembrane region" description="Helical" evidence="1">
    <location>
        <begin position="169"/>
        <end position="190"/>
    </location>
</feature>
<accession>A0A554LL48</accession>
<feature type="transmembrane region" description="Helical" evidence="1">
    <location>
        <begin position="46"/>
        <end position="64"/>
    </location>
</feature>